<dbReference type="EMBL" id="UAPQ01000007">
    <property type="protein sequence ID" value="SPT53613.1"/>
    <property type="molecule type" value="Genomic_DNA"/>
</dbReference>
<accession>A0ABY1VND8</accession>
<comment type="caution">
    <text evidence="3">The sequence shown here is derived from an EMBL/GenBank/DDBJ whole genome shotgun (WGS) entry which is preliminary data.</text>
</comment>
<reference evidence="3 4" key="1">
    <citation type="submission" date="2018-06" db="EMBL/GenBank/DDBJ databases">
        <authorList>
            <consortium name="Pathogen Informatics"/>
            <person name="Doyle S."/>
        </authorList>
    </citation>
    <scope>NUCLEOTIDE SEQUENCE [LARGE SCALE GENOMIC DNA]</scope>
    <source>
        <strain evidence="3 4">NCTC11535</strain>
    </source>
</reference>
<evidence type="ECO:0000313" key="4">
    <source>
        <dbReference type="Proteomes" id="UP000250006"/>
    </source>
</evidence>
<feature type="signal peptide" evidence="2">
    <location>
        <begin position="1"/>
        <end position="22"/>
    </location>
</feature>
<organism evidence="3 4">
    <name type="scientific">Actinomyces bovis</name>
    <dbReference type="NCBI Taxonomy" id="1658"/>
    <lineage>
        <taxon>Bacteria</taxon>
        <taxon>Bacillati</taxon>
        <taxon>Actinomycetota</taxon>
        <taxon>Actinomycetes</taxon>
        <taxon>Actinomycetales</taxon>
        <taxon>Actinomycetaceae</taxon>
        <taxon>Actinomyces</taxon>
    </lineage>
</organism>
<name>A0ABY1VND8_9ACTO</name>
<evidence type="ECO:0000256" key="1">
    <source>
        <dbReference type="SAM" id="MobiDB-lite"/>
    </source>
</evidence>
<evidence type="ECO:0008006" key="5">
    <source>
        <dbReference type="Google" id="ProtNLM"/>
    </source>
</evidence>
<gene>
    <name evidence="3" type="ORF">NCTC11535_01284</name>
</gene>
<dbReference type="PROSITE" id="PS51257">
    <property type="entry name" value="PROKAR_LIPOPROTEIN"/>
    <property type="match status" value="1"/>
</dbReference>
<evidence type="ECO:0000256" key="2">
    <source>
        <dbReference type="SAM" id="SignalP"/>
    </source>
</evidence>
<evidence type="ECO:0000313" key="3">
    <source>
        <dbReference type="EMBL" id="SPT53613.1"/>
    </source>
</evidence>
<protein>
    <recommendedName>
        <fullName evidence="5">Lipoprotein</fullName>
    </recommendedName>
</protein>
<feature type="chain" id="PRO_5045974345" description="Lipoprotein" evidence="2">
    <location>
        <begin position="23"/>
        <end position="255"/>
    </location>
</feature>
<proteinExistence type="predicted"/>
<dbReference type="Proteomes" id="UP000250006">
    <property type="component" value="Unassembled WGS sequence"/>
</dbReference>
<feature type="region of interest" description="Disordered" evidence="1">
    <location>
        <begin position="229"/>
        <end position="255"/>
    </location>
</feature>
<keyword evidence="2" id="KW-0732">Signal</keyword>
<keyword evidence="4" id="KW-1185">Reference proteome</keyword>
<sequence length="255" mass="27050">MLIVKGRHRLGALALAACCLLAGCQSPEVPEKHAYTPRPAMEASMLGVQDVPGATAVTWDFATATFPVTGCPGLEARLSLPSRDEARPVTTTARFTVGEVTVTQTASFNISEFDHGEDIRDLNDLMLECDGQTFPARIQVLPHYVEGKETLTVLPRASLPAGTIGFRSQVVDDQGGTQTIERIYAAVTTEGRLPGMIVLTTRAPGTQPGNPAPLELLDKALNKAKAALDPTALNPPTPAPTPADVGRAFEELAQK</sequence>